<feature type="compositionally biased region" description="Low complexity" evidence="1">
    <location>
        <begin position="477"/>
        <end position="497"/>
    </location>
</feature>
<feature type="compositionally biased region" description="Polar residues" evidence="1">
    <location>
        <begin position="874"/>
        <end position="888"/>
    </location>
</feature>
<protein>
    <recommendedName>
        <fullName evidence="5">MFS transporter</fullName>
    </recommendedName>
</protein>
<dbReference type="RefSeq" id="WP_196929486.1">
    <property type="nucleotide sequence ID" value="NZ_JADOTX010000001.1"/>
</dbReference>
<comment type="caution">
    <text evidence="3">The sequence shown here is derived from an EMBL/GenBank/DDBJ whole genome shotgun (WGS) entry which is preliminary data.</text>
</comment>
<feature type="transmembrane region" description="Helical" evidence="2">
    <location>
        <begin position="86"/>
        <end position="108"/>
    </location>
</feature>
<evidence type="ECO:0000313" key="3">
    <source>
        <dbReference type="EMBL" id="MBG6069555.1"/>
    </source>
</evidence>
<feature type="compositionally biased region" description="Low complexity" evidence="1">
    <location>
        <begin position="640"/>
        <end position="662"/>
    </location>
</feature>
<feature type="compositionally biased region" description="Low complexity" evidence="1">
    <location>
        <begin position="944"/>
        <end position="962"/>
    </location>
</feature>
<feature type="compositionally biased region" description="Low complexity" evidence="1">
    <location>
        <begin position="388"/>
        <end position="404"/>
    </location>
</feature>
<keyword evidence="2" id="KW-0812">Transmembrane</keyword>
<feature type="compositionally biased region" description="Low complexity" evidence="1">
    <location>
        <begin position="809"/>
        <end position="830"/>
    </location>
</feature>
<feature type="compositionally biased region" description="Polar residues" evidence="1">
    <location>
        <begin position="323"/>
        <end position="333"/>
    </location>
</feature>
<feature type="compositionally biased region" description="Low complexity" evidence="1">
    <location>
        <begin position="760"/>
        <end position="796"/>
    </location>
</feature>
<proteinExistence type="predicted"/>
<feature type="compositionally biased region" description="Pro residues" evidence="1">
    <location>
        <begin position="372"/>
        <end position="387"/>
    </location>
</feature>
<feature type="compositionally biased region" description="Polar residues" evidence="1">
    <location>
        <begin position="499"/>
        <end position="508"/>
    </location>
</feature>
<keyword evidence="2" id="KW-0472">Membrane</keyword>
<evidence type="ECO:0008006" key="5">
    <source>
        <dbReference type="Google" id="ProtNLM"/>
    </source>
</evidence>
<accession>A0ABS0JRV9</accession>
<keyword evidence="2" id="KW-1133">Transmembrane helix</keyword>
<dbReference type="EMBL" id="JADOTX010000001">
    <property type="protein sequence ID" value="MBG6069555.1"/>
    <property type="molecule type" value="Genomic_DNA"/>
</dbReference>
<feature type="region of interest" description="Disordered" evidence="1">
    <location>
        <begin position="294"/>
        <end position="1111"/>
    </location>
</feature>
<feature type="compositionally biased region" description="Basic residues" evidence="1">
    <location>
        <begin position="1100"/>
        <end position="1111"/>
    </location>
</feature>
<sequence>MAFRTWGRLLLTALGVSVLAGAGQLGVAYGFGIVRLTGAFTGTTVNQWPAQLVWVGWFAANAAVAGAVVTGRLARRDAPAASTGRQLAVAGAAALGATVIAPLCMQPARAAELISVDPVWAVGICAVVGAVIGAGAAIAVLFRPELGWNMAAVAGAVWLLALISVLPSLGTAGPLPTVRLGVLEPSWLDDAAAQRLALLLLPTVALLAGAATAALARWRGQVPLVSGATGVAGPVLVAFAYLTAGPGDAVDRYQATPYYGSLIAILAGALGAAAAALLRWPTSTRTTDPQAIEPTAILRPLPAGPALPSATNDRDTAERPDTETTNAELATTQPGGVVAGPRAAGDPDGVRTVPAHWDWPTTTASGQHGPTPAAPPSQAAPPSPAAPPSQAAPSSPAAPTQPAAWLTAPTGEFTAKGQTPPARRDGVPATAEPSAGTDVSNVADATPTSTTAGRTDAATPTGGRAVDEPAGSAATDTSGRPTGSRRTTRRSAAVPTSPETPSAGTPSAGTPIPATGSTARTSTAAGGTGSGTEATSTSPTGRSASSSVAAATGTTPSGAAPTGTGTTSAGTTSAGTTSAGTTSASAGSGTSTGATSAGTADHGTPEAPLTIKPRRPRKSKANPDATASDTADGVSPDGSATANETTTRETTPGETVTRETATGRATKGTRPGRSADSTGSDATAGTPVASQGSPGEQSSSTIEAASASAAGTAAADATATATGTKRAPATPVTGSKRAPATSATAGADSTQAPTDPESPTTATNATQEPTTAGEAQAPTTATGTTRAPAVPTTATGHPGAEATVSPRVPKAGPGSKAAPADATSPASDSAITGVRGTDSARPAAEDVPGAGLFGATAASDPDADRWTPAPSAWPVTSTWTVPPQTSEPGATGATASEGSSGPDEPSEPMPRPRHRAPLPDLSRAGTWNAFDTSRRARSAESQDSSTARTAPTEASATTAPAEHPGRAESPGAVGAPSGTATSATSATAAPANSATAAGATTSSATTSSATTSGSADADDLAPTDATSAAPTPPKLAEQPSRRGRLGGLFRRNRSRADEESPTTSDSAEPLATQDEEFVDWVAGLSKPVSDNEPEQENGRRSLRSTGRHHRE</sequence>
<feature type="compositionally biased region" description="Low complexity" evidence="1">
    <location>
        <begin position="514"/>
        <end position="600"/>
    </location>
</feature>
<feature type="compositionally biased region" description="Low complexity" evidence="1">
    <location>
        <begin position="969"/>
        <end position="1015"/>
    </location>
</feature>
<feature type="transmembrane region" description="Helical" evidence="2">
    <location>
        <begin position="120"/>
        <end position="142"/>
    </location>
</feature>
<feature type="transmembrane region" description="Helical" evidence="2">
    <location>
        <begin position="222"/>
        <end position="244"/>
    </location>
</feature>
<gene>
    <name evidence="3" type="ORF">IW248_005842</name>
</gene>
<dbReference type="Proteomes" id="UP000614915">
    <property type="component" value="Unassembled WGS sequence"/>
</dbReference>
<feature type="transmembrane region" description="Helical" evidence="2">
    <location>
        <begin position="52"/>
        <end position="74"/>
    </location>
</feature>
<feature type="transmembrane region" description="Helical" evidence="2">
    <location>
        <begin position="256"/>
        <end position="278"/>
    </location>
</feature>
<feature type="compositionally biased region" description="Basic and acidic residues" evidence="1">
    <location>
        <begin position="312"/>
        <end position="322"/>
    </location>
</feature>
<reference evidence="3 4" key="1">
    <citation type="submission" date="2020-11" db="EMBL/GenBank/DDBJ databases">
        <title>Sequencing the genomes of 1000 actinobacteria strains.</title>
        <authorList>
            <person name="Klenk H.-P."/>
        </authorList>
    </citation>
    <scope>NUCLEOTIDE SEQUENCE [LARGE SCALE GENOMIC DNA]</scope>
    <source>
        <strain evidence="3 4">DSM 101692</strain>
    </source>
</reference>
<feature type="compositionally biased region" description="Polar residues" evidence="1">
    <location>
        <begin position="741"/>
        <end position="759"/>
    </location>
</feature>
<evidence type="ECO:0000313" key="4">
    <source>
        <dbReference type="Proteomes" id="UP000614915"/>
    </source>
</evidence>
<feature type="transmembrane region" description="Helical" evidence="2">
    <location>
        <begin position="192"/>
        <end position="215"/>
    </location>
</feature>
<evidence type="ECO:0000256" key="1">
    <source>
        <dbReference type="SAM" id="MobiDB-lite"/>
    </source>
</evidence>
<feature type="compositionally biased region" description="Low complexity" evidence="1">
    <location>
        <begin position="698"/>
        <end position="730"/>
    </location>
</feature>
<evidence type="ECO:0000256" key="2">
    <source>
        <dbReference type="SAM" id="Phobius"/>
    </source>
</evidence>
<feature type="compositionally biased region" description="Low complexity" evidence="1">
    <location>
        <begin position="334"/>
        <end position="344"/>
    </location>
</feature>
<name>A0ABS0JRV9_9ACTN</name>
<feature type="compositionally biased region" description="Polar residues" evidence="1">
    <location>
        <begin position="675"/>
        <end position="697"/>
    </location>
</feature>
<organism evidence="3 4">
    <name type="scientific">Micromonospora ureilytica</name>
    <dbReference type="NCBI Taxonomy" id="709868"/>
    <lineage>
        <taxon>Bacteria</taxon>
        <taxon>Bacillati</taxon>
        <taxon>Actinomycetota</taxon>
        <taxon>Actinomycetes</taxon>
        <taxon>Micromonosporales</taxon>
        <taxon>Micromonosporaceae</taxon>
        <taxon>Micromonospora</taxon>
    </lineage>
</organism>
<keyword evidence="4" id="KW-1185">Reference proteome</keyword>
<feature type="transmembrane region" description="Helical" evidence="2">
    <location>
        <begin position="149"/>
        <end position="172"/>
    </location>
</feature>